<feature type="compositionally biased region" description="Basic and acidic residues" evidence="1">
    <location>
        <begin position="61"/>
        <end position="78"/>
    </location>
</feature>
<evidence type="ECO:0000256" key="1">
    <source>
        <dbReference type="SAM" id="MobiDB-lite"/>
    </source>
</evidence>
<proteinExistence type="predicted"/>
<evidence type="ECO:0000313" key="2">
    <source>
        <dbReference type="EMBL" id="CAG8615893.1"/>
    </source>
</evidence>
<reference evidence="2" key="1">
    <citation type="submission" date="2021-06" db="EMBL/GenBank/DDBJ databases">
        <authorList>
            <person name="Kallberg Y."/>
            <person name="Tangrot J."/>
            <person name="Rosling A."/>
        </authorList>
    </citation>
    <scope>NUCLEOTIDE SEQUENCE</scope>
    <source>
        <strain evidence="2">FL966</strain>
    </source>
</reference>
<dbReference type="InterPro" id="IPR021109">
    <property type="entry name" value="Peptidase_aspartic_dom_sf"/>
</dbReference>
<dbReference type="OrthoDB" id="3863715at2759"/>
<gene>
    <name evidence="2" type="ORF">CPELLU_LOCUS7681</name>
</gene>
<accession>A0A9N9CY76</accession>
<feature type="non-terminal residue" evidence="2">
    <location>
        <position position="306"/>
    </location>
</feature>
<organism evidence="2 3">
    <name type="scientific">Cetraspora pellucida</name>
    <dbReference type="NCBI Taxonomy" id="1433469"/>
    <lineage>
        <taxon>Eukaryota</taxon>
        <taxon>Fungi</taxon>
        <taxon>Fungi incertae sedis</taxon>
        <taxon>Mucoromycota</taxon>
        <taxon>Glomeromycotina</taxon>
        <taxon>Glomeromycetes</taxon>
        <taxon>Diversisporales</taxon>
        <taxon>Gigasporaceae</taxon>
        <taxon>Cetraspora</taxon>
    </lineage>
</organism>
<dbReference type="AlphaFoldDB" id="A0A9N9CY76"/>
<sequence length="306" mass="35731">QISHIKNKQNIHVIESTDETLLLGNDWFQRAQVRIHFDEQRLFLKHDGKRIEVPISSNGTKKLEVPEERDQPGRRASEAEGYYTEEAVEEPMDLFYNSWEESTSPALYLTNVEEMPTKDDDETKITVERWIEQFLQNDNLDKEDKEKAASFFKQERTLFASDIRELGETNHRSGCTHWNADALSRINGTEDDIVEIYMAIVESGEEELVTEKDEKQNDKEQTNLPNFEQHLALEILDRQKAIYTIEFHGFNLIATEPKQLLVLRDWVITGAKQELIRREYLLDTSIDLGYTKPLDLQEIEKDKNAN</sequence>
<protein>
    <submittedName>
        <fullName evidence="2">12204_t:CDS:1</fullName>
    </submittedName>
</protein>
<dbReference type="Gene3D" id="2.40.70.10">
    <property type="entry name" value="Acid Proteases"/>
    <property type="match status" value="1"/>
</dbReference>
<dbReference type="Proteomes" id="UP000789759">
    <property type="component" value="Unassembled WGS sequence"/>
</dbReference>
<keyword evidence="3" id="KW-1185">Reference proteome</keyword>
<dbReference type="EMBL" id="CAJVQA010005230">
    <property type="protein sequence ID" value="CAG8615893.1"/>
    <property type="molecule type" value="Genomic_DNA"/>
</dbReference>
<comment type="caution">
    <text evidence="2">The sequence shown here is derived from an EMBL/GenBank/DDBJ whole genome shotgun (WGS) entry which is preliminary data.</text>
</comment>
<evidence type="ECO:0000313" key="3">
    <source>
        <dbReference type="Proteomes" id="UP000789759"/>
    </source>
</evidence>
<feature type="region of interest" description="Disordered" evidence="1">
    <location>
        <begin position="55"/>
        <end position="83"/>
    </location>
</feature>
<name>A0A9N9CY76_9GLOM</name>